<keyword evidence="3" id="KW-1185">Reference proteome</keyword>
<dbReference type="Pfam" id="PF03203">
    <property type="entry name" value="MerC"/>
    <property type="match status" value="1"/>
</dbReference>
<protein>
    <submittedName>
        <fullName evidence="2">MerC domain-containing protein</fullName>
    </submittedName>
</protein>
<dbReference type="RefSeq" id="WP_109415061.1">
    <property type="nucleotide sequence ID" value="NZ_QEAS01000004.1"/>
</dbReference>
<dbReference type="GO" id="GO:0016020">
    <property type="term" value="C:membrane"/>
    <property type="evidence" value="ECO:0007669"/>
    <property type="project" value="InterPro"/>
</dbReference>
<dbReference type="EMBL" id="QEAS01000004">
    <property type="protein sequence ID" value="PWG81577.1"/>
    <property type="molecule type" value="Genomic_DNA"/>
</dbReference>
<evidence type="ECO:0000256" key="1">
    <source>
        <dbReference type="SAM" id="Phobius"/>
    </source>
</evidence>
<dbReference type="InterPro" id="IPR004891">
    <property type="entry name" value="Mercury-R_MerC"/>
</dbReference>
<keyword evidence="1" id="KW-0812">Transmembrane</keyword>
<name>A0A2U2PJJ7_9SPHI</name>
<feature type="transmembrane region" description="Helical" evidence="1">
    <location>
        <begin position="78"/>
        <end position="96"/>
    </location>
</feature>
<evidence type="ECO:0000313" key="3">
    <source>
        <dbReference type="Proteomes" id="UP000245647"/>
    </source>
</evidence>
<reference evidence="2 3" key="1">
    <citation type="submission" date="2018-04" db="EMBL/GenBank/DDBJ databases">
        <title>Pedobacter chongqingensis sp. nov., isolated from a rottenly hemp rope.</title>
        <authorList>
            <person name="Cai Y."/>
        </authorList>
    </citation>
    <scope>NUCLEOTIDE SEQUENCE [LARGE SCALE GENOMIC DNA]</scope>
    <source>
        <strain evidence="2 3">FJ4-8</strain>
    </source>
</reference>
<gene>
    <name evidence="2" type="ORF">DDR33_07030</name>
</gene>
<comment type="caution">
    <text evidence="2">The sequence shown here is derived from an EMBL/GenBank/DDBJ whole genome shotgun (WGS) entry which is preliminary data.</text>
</comment>
<feature type="transmembrane region" description="Helical" evidence="1">
    <location>
        <begin position="47"/>
        <end position="66"/>
    </location>
</feature>
<keyword evidence="1" id="KW-1133">Transmembrane helix</keyword>
<keyword evidence="1" id="KW-0472">Membrane</keyword>
<feature type="transmembrane region" description="Helical" evidence="1">
    <location>
        <begin position="12"/>
        <end position="35"/>
    </location>
</feature>
<dbReference type="Proteomes" id="UP000245647">
    <property type="component" value="Unassembled WGS sequence"/>
</dbReference>
<accession>A0A2U2PJJ7</accession>
<organism evidence="2 3">
    <name type="scientific">Pararcticibacter amylolyticus</name>
    <dbReference type="NCBI Taxonomy" id="2173175"/>
    <lineage>
        <taxon>Bacteria</taxon>
        <taxon>Pseudomonadati</taxon>
        <taxon>Bacteroidota</taxon>
        <taxon>Sphingobacteriia</taxon>
        <taxon>Sphingobacteriales</taxon>
        <taxon>Sphingobacteriaceae</taxon>
        <taxon>Pararcticibacter</taxon>
    </lineage>
</organism>
<dbReference type="GO" id="GO:0015097">
    <property type="term" value="F:mercury ion transmembrane transporter activity"/>
    <property type="evidence" value="ECO:0007669"/>
    <property type="project" value="InterPro"/>
</dbReference>
<evidence type="ECO:0000313" key="2">
    <source>
        <dbReference type="EMBL" id="PWG81577.1"/>
    </source>
</evidence>
<proteinExistence type="predicted"/>
<feature type="transmembrane region" description="Helical" evidence="1">
    <location>
        <begin position="102"/>
        <end position="119"/>
    </location>
</feature>
<dbReference type="OrthoDB" id="5966279at2"/>
<dbReference type="AlphaFoldDB" id="A0A2U2PJJ7"/>
<sequence length="128" mass="14260">MKSYKITGRLDRAGMTASAMCAVHCALLPMVITLLPLWGLEFLAEEWVELFMIGLALIIGVISLSVSFKKHHRRKMPLLLLAVGFGFILLGHLSYSELLEPILIPLGGLTIAASHYINWRFSACRMHP</sequence>